<keyword evidence="2" id="KW-1185">Reference proteome</keyword>
<dbReference type="InterPro" id="IPR007590">
    <property type="entry name" value="Saf4/Yju2"/>
</dbReference>
<dbReference type="AlphaFoldDB" id="A0A2G9G0H7"/>
<dbReference type="PANTHER" id="PTHR12111">
    <property type="entry name" value="SPLICING FACTOR YJU2"/>
    <property type="match status" value="1"/>
</dbReference>
<proteinExistence type="predicted"/>
<dbReference type="GO" id="GO:0071006">
    <property type="term" value="C:U2-type catalytic step 1 spliceosome"/>
    <property type="evidence" value="ECO:0007669"/>
    <property type="project" value="TreeGrafter"/>
</dbReference>
<dbReference type="STRING" id="429701.A0A2G9G0H7"/>
<name>A0A2G9G0H7_9LAMI</name>
<reference evidence="2" key="1">
    <citation type="journal article" date="2018" name="Gigascience">
        <title>Genome assembly of the Pink Ipe (Handroanthus impetiginosus, Bignoniaceae), a highly valued, ecologically keystone Neotropical timber forest tree.</title>
        <authorList>
            <person name="Silva-Junior O.B."/>
            <person name="Grattapaglia D."/>
            <person name="Novaes E."/>
            <person name="Collevatti R.G."/>
        </authorList>
    </citation>
    <scope>NUCLEOTIDE SEQUENCE [LARGE SCALE GENOMIC DNA]</scope>
    <source>
        <strain evidence="2">cv. UFG-1</strain>
    </source>
</reference>
<dbReference type="Pfam" id="PF04502">
    <property type="entry name" value="Saf4_Yju2"/>
    <property type="match status" value="1"/>
</dbReference>
<evidence type="ECO:0000313" key="1">
    <source>
        <dbReference type="EMBL" id="PIM98644.1"/>
    </source>
</evidence>
<dbReference type="Proteomes" id="UP000231279">
    <property type="component" value="Unassembled WGS sequence"/>
</dbReference>
<dbReference type="EMBL" id="NKXS01008205">
    <property type="protein sequence ID" value="PIM98644.1"/>
    <property type="molecule type" value="Genomic_DNA"/>
</dbReference>
<evidence type="ECO:0000313" key="2">
    <source>
        <dbReference type="Proteomes" id="UP000231279"/>
    </source>
</evidence>
<dbReference type="OrthoDB" id="906566at2759"/>
<dbReference type="PANTHER" id="PTHR12111:SF1">
    <property type="entry name" value="SPLICING FACTOR YJU2"/>
    <property type="match status" value="1"/>
</dbReference>
<comment type="caution">
    <text evidence="1">The sequence shown here is derived from an EMBL/GenBank/DDBJ whole genome shotgun (WGS) entry which is preliminary data.</text>
</comment>
<protein>
    <submittedName>
        <fullName evidence="1">Uncharacterized protein</fullName>
    </submittedName>
</protein>
<dbReference type="GO" id="GO:0000398">
    <property type="term" value="P:mRNA splicing, via spliceosome"/>
    <property type="evidence" value="ECO:0007669"/>
    <property type="project" value="InterPro"/>
</dbReference>
<sequence length="93" mass="10529">MDIQAAKSTRIATATKMVIPFDLQCDACGRPTNKGDKLWATKEEIGKDDAFDIEIYRYQFKCLCCRSPFSIKSDPGRYDYVLEDGATLIPKKL</sequence>
<accession>A0A2G9G0H7</accession>
<gene>
    <name evidence="1" type="ORF">CDL12_28874</name>
</gene>
<organism evidence="1 2">
    <name type="scientific">Handroanthus impetiginosus</name>
    <dbReference type="NCBI Taxonomy" id="429701"/>
    <lineage>
        <taxon>Eukaryota</taxon>
        <taxon>Viridiplantae</taxon>
        <taxon>Streptophyta</taxon>
        <taxon>Embryophyta</taxon>
        <taxon>Tracheophyta</taxon>
        <taxon>Spermatophyta</taxon>
        <taxon>Magnoliopsida</taxon>
        <taxon>eudicotyledons</taxon>
        <taxon>Gunneridae</taxon>
        <taxon>Pentapetalae</taxon>
        <taxon>asterids</taxon>
        <taxon>lamiids</taxon>
        <taxon>Lamiales</taxon>
        <taxon>Bignoniaceae</taxon>
        <taxon>Crescentiina</taxon>
        <taxon>Tabebuia alliance</taxon>
        <taxon>Handroanthus</taxon>
    </lineage>
</organism>